<dbReference type="InterPro" id="IPR009030">
    <property type="entry name" value="Growth_fac_rcpt_cys_sf"/>
</dbReference>
<keyword evidence="3" id="KW-1133">Transmembrane helix</keyword>
<feature type="region of interest" description="Disordered" evidence="2">
    <location>
        <begin position="3788"/>
        <end position="3809"/>
    </location>
</feature>
<dbReference type="OrthoDB" id="201089at2759"/>
<comment type="caution">
    <text evidence="5">The sequence shown here is derived from an EMBL/GenBank/DDBJ whole genome shotgun (WGS) entry which is preliminary data.</text>
</comment>
<dbReference type="SUPFAM" id="SSF51556">
    <property type="entry name" value="Metallo-dependent hydrolases"/>
    <property type="match status" value="1"/>
</dbReference>
<accession>A0A9W7FPY0</accession>
<evidence type="ECO:0000313" key="5">
    <source>
        <dbReference type="EMBL" id="GMI16762.1"/>
    </source>
</evidence>
<dbReference type="InterPro" id="IPR001368">
    <property type="entry name" value="TNFR/NGFR_Cys_rich_reg"/>
</dbReference>
<dbReference type="Proteomes" id="UP001165122">
    <property type="component" value="Unassembled WGS sequence"/>
</dbReference>
<evidence type="ECO:0000256" key="3">
    <source>
        <dbReference type="SAM" id="Phobius"/>
    </source>
</evidence>
<proteinExistence type="predicted"/>
<dbReference type="InterPro" id="IPR006212">
    <property type="entry name" value="Furin_repeat"/>
</dbReference>
<feature type="transmembrane region" description="Helical" evidence="3">
    <location>
        <begin position="3092"/>
        <end position="3113"/>
    </location>
</feature>
<dbReference type="SUPFAM" id="SSF57184">
    <property type="entry name" value="Growth factor receptor domain"/>
    <property type="match status" value="14"/>
</dbReference>
<evidence type="ECO:0000259" key="4">
    <source>
        <dbReference type="PROSITE" id="PS50050"/>
    </source>
</evidence>
<feature type="transmembrane region" description="Helical" evidence="3">
    <location>
        <begin position="3353"/>
        <end position="3373"/>
    </location>
</feature>
<dbReference type="SMART" id="SM00261">
    <property type="entry name" value="FU"/>
    <property type="match status" value="12"/>
</dbReference>
<feature type="transmembrane region" description="Helical" evidence="3">
    <location>
        <begin position="3438"/>
        <end position="3458"/>
    </location>
</feature>
<feature type="compositionally biased region" description="Basic residues" evidence="2">
    <location>
        <begin position="3788"/>
        <end position="3799"/>
    </location>
</feature>
<dbReference type="SUPFAM" id="SSF55961">
    <property type="entry name" value="Bet v1-like"/>
    <property type="match status" value="1"/>
</dbReference>
<evidence type="ECO:0000256" key="1">
    <source>
        <dbReference type="PROSITE-ProRule" id="PRU00206"/>
    </source>
</evidence>
<sequence>MDTAQLSHAQCAALPKTELHLHLDGSLSPEFVLRRAAARNISLPPDVHSPSDLRPSLMKMKAVQVAGGNVQQPGGNWTIFDFCNQFVQTAAELTEATSDLLTRLHQDHNVLLAEVRFCPTLHTLEGLSAQEALEAVLAGITEAKNTIAHPYEAGVIVCALRSKAEQEAVDLADLCERYLKRGVVGYDVAGDEGSFPLLPKMRKGILKAKELGIPVTLHAGEWPVNEKFGTSSIQNLEQATDSSSPILADRIGHACQLLHSPDQKVLNTIKTNRIPIECCLTSNCAWKIPSYKEHPILQMLTSDVVCCINCDNTMLSGTAEEEANPTGELIHLIDDVLRGVLASSNSSYPAPSIVALSELGEAQTQRHLTHTYTLITRDSWGDGWNGGRLDITNSAGQVINSNGPSSGCDWSPCQRSESISLTCGSHTAVISQTYGWAGERSWLIKNSYGTTVASGSVNSADSFTVPCDDDESSPEPPAPCDGAETYTIITRDTYGDTWNGGVLRVRNTATNAIITTSYGTSSGCKWGSCQRTETFPICCGSYSAQQSGSSWNSEIIWIIRDSSGSQVASATSTGTDYFSIACAPPPPPEPPPAAVGNAVIFRVTSKGWYDTQQSYARFYVNNQLGHTGSNGFNLVKLTTGSGGFEMTALATGLNMYTSPSSSSQNLYNVINALPEDTMVCASVADTGSGITSTGISGLQMIGGQATSFPFRHSYILCGKKGASSPIFEQTPAAEPFDNTLLICDNYSTLTVSATCTPDSDGAAVPQYCPAGSSNPSGGSDADSCVNCAAGKHSSAGTCTPCAAGKYLVDSTTSPESSACLSCSPGSYSSSSSETCTICVTGKYAVDPNHVLDVEEVCQICPAGSFSDTQSATSCTTCPAGTYNADAGTSSVHHDSLLDCVVCQAGKYLPDAGTDRIHHDSEEKCFVCPSGTYLSDDGAVASNHVACTTCPFGKHNDDDGDKHTSHNGPEDCRLCAPGKYSKDSNGAQHCTSCENGETSGAGAEGCSSCNAGWVCNEDGTTVPCEPGEYSQDSPCLPCTPGYKCPGAMDRVLCPPGSSQPNGNENSCVPCVAGKFQPDSGKTFCLECTQGHFCPKASTAPIPCGSASLYCPTSSEIVQAATAGSYTLPATEETTAVRNGQQPCEAGYACVGGIKTSCVAGSTFQTQTGQTTCQSCAVCGAGKFIASTCTTTSNTDCEDCAMGTFINTASTSISDTECEECPLGKISMADRSACEECDREGEYSDSSRASFCKTAAAGFKPSANRQTVEPCPVGKFSRGGNDDCTDCDVDQGFVAPTQQRASCDYCGAGKYASTSTNACELCPPSEYSVGGASSCLSCDVNTYTDTNGATVCDYCDPGQIPHTNQQSCVLCDAGKTASIGDVGCELCPAGLYSGSGSGVCLYCDPGTYSNEGSSSCISCAGGKVSSNGAASCSNCVAGTYDDGNNVCHPCNAGSFSEAGSTSCDSSCPAGTYGRIGEATCNDCEAGKFAALGAASCELCEAGTWSGAKAGECVHCAPGKVSSMGAVSCTPCEAGFYSPEKAPGCTMCTSGKYSGDEAGECGVCIAGKMSGTGASSCAVCAAGKYSQLVSEDPPQGASQCTDCDAGKFSAEGSGSCAGSCEAGTFGGPGSSVCEDCNAGTYSGAGASMCINCVGGTYSGARAPECDSCPAGKFSSNAASECATCNAGLGYVSGPGQSQCSYCGAGKLADSSSNTCIDCEKGKSSTGGSDTCGNCETGRRSDAGASSCNTCEPGEIPIDELCTKCSKGMYAEFSATECSECNGLGQYSDDDGAAVCSNAPGGYKPNADRTDVTPCPPGRFSIGGATDCSTCVAGEFTSSEGAVGCTKASTCGAGRYIKTPSSPTADTECEDCAIGKASIGNKNSCDDCDVEGEYADASAMSSCKNAVAGTYPVLNRQDFELCPVGKFSPGGNNVCSECNAAEGYVAPNLGQASCDYCEAGKFASITSSTCENCQKGKYSIGGSSTCLPCAVETYTDENGATVCDFCDAGQVPSAYRQSCVVCEGGKFAGIGNVVCELCNAGLYSPSGAGVCSYCEPGTYSEEGSFECTSCPGGKVSSIGAAFCDDCVASTYDDGNNLCQPCRAGTLSDAGSTECNSDCPAGTRGKKGEATCIGCEAGKYSEAGADACENCQGGTYSSARAGACTDCDAGKYSGVSSHDCDTCDAGFFSHQKAQGCDQCGSGKYSGDGTGSCTVCEAGKWSHNGAPACAICERGTYSQVTCESEICVGASHCTDCESGKYSSAGSASCHGECEAGTYSNIAAHACNDCSPGRYSDTGASTCIICLGGKFSDAKAGSCETCAAGKFSSNAASECENCLSGQGYGKYAPSPGAVGCIAASTCSAGMYARNPSTPTTDTVCENCIKGKASSGSQTSCVACNDSGQYADAPKSAHCMVAPAGYSPATNRKSKVACPVGKYSTGGSDYCSECVAALGYVASTPGRSSCQFCGAGKYASVATNNCEPCAASFYSVGGVISCPKCAPGTYTGSSGSSVCNFCHAGQIPNADQTYCTNCNAGTYSSKGNVVCEECEEGLYSASGAGTCSYCVAGMFSMGGAASCELCPPGKVSSNGAASCDNCEAGKYDDGGNICQSCDAGKLSAAGSTSCDSDCPPGTYGESEGSVICLECDAGKFSTTGSDFCQNCVEGKFSEIAAGECSTCVAGKASSAGSAGCEVCAGGQFAIEESSYCSTCVPGRYSGEEAGECTLCSAGKKSANEASECIACAAGKKSEFEEGSSHCLECPAGTYSSVGSSSCHGECEAGTFSVVGSHSCTDCPPGKFSEAGSHLCSDCDGGTYSGSKAGSCLSCEAGKHSGVGATACDDCDATKGEVSGVGKYGSTDKKSCTSCEKGEYSAIASYEQCNNCEAGKYSNSTETEVCSRCLDHQTSDEGSSECRCANTFVEYDDKCTCRPGTTKEHGICVDCANGYFKPTYGTGECSSCDKSAVKGAIQSKTPFDSKFSCECSIGEFWLDEEPEVNNNGLKAHCHKCPDGVDCSKSGSTIGELNVLPGYWRSANNSFKVEKCYNKLACQKDEGGENANKTGSGDYYCTDGHTGPLCNICKDDFVMSVTGECDQCNMDLKVPYQLIIFGVLIVLIIVAIFAYRRYSKNRKRSPSGNQVTTTGRFRRASLTPNRTRRSSTVEMRGGAPSIEMDDIKGAKQTKTRNKRASTVANREAFDEERKKDTMFSRFRTKFKILTSFYQIVSQYEHVLEIRFPEVFENFGRWVSSIANLDALKLVQFGCIMKTDYHLKLLFSTLTPIILSFGIVLYYYAKRSRISAEKHEAHLDFCWTAFLTLTYLVFASVSTTLFKTFQCKQYGDDPNEYLVDDYQVNCASPEHKLAELYACFMMVVYPFGTTALYFVLLRKHRHQLQDEERYLEKNKKSLNYIAFLWEMYEPRMWWFEIFECVRRLSMTGMLVFVSPGSPTQIVIAILNSIVSIVMYSHLLPFEKDSDDNLAVVSNWSIFFTLFGALMVKTEVDQTENFNEKQIFGYLLIFVNVAGLGLIAAELAVIPCSYILRRLKAKLKHNGKLKGLTEEHLFSPGLYWTYVEKLLKSDEYEAGWSLIEPELKDEDYSAWVSFIGAGTQWRCSDGDGPVDQIRATFIVDAECKKVCAYLVNKENVQDKDTESGRNILTPYHEKELKGRYYVAKKMPFPFYDRDFMFEEWSGECADGEGKMIIARSYIDERRESQKSSSNLRRKRAKIAIYAFLLKPTRSGGQLATEVTFVGGGFDLKGILATDLHGREVYLRMMERVVNELDWKFNEYEGGMNVSKSFVLRKGHHRSRKTQGKRMSGSVKNLGSGRGGTMNALVVNANRGGGVVMGGGGGVRAKVQANDKGLLAFGRGGAGGAGESGKKKAPAPVIDWKDSDPPAAEKEEDEIICSTPNCGGMEGCAVDEGNQKVYCAKCWAQWDGGGKPSGNIEESRVGERTAGSRRQSEFDKSLGFFKKKEEEGGGNFTAVMGVKKAAKKFNSLQATERNDDL</sequence>
<gene>
    <name evidence="5" type="ORF">TrLO_g12393</name>
</gene>
<keyword evidence="1" id="KW-1015">Disulfide bond</keyword>
<feature type="disulfide bond" evidence="1">
    <location>
        <begin position="1174"/>
        <end position="1187"/>
    </location>
</feature>
<dbReference type="Gene3D" id="3.20.20.140">
    <property type="entry name" value="Metal-dependent hydrolases"/>
    <property type="match status" value="1"/>
</dbReference>
<feature type="region of interest" description="Disordered" evidence="2">
    <location>
        <begin position="3855"/>
        <end position="3886"/>
    </location>
</feature>
<dbReference type="Gene3D" id="2.10.220.10">
    <property type="entry name" value="Hormone Receptor, Insulin-like Growth Factor Receptor 1, Chain A, domain 2"/>
    <property type="match status" value="1"/>
</dbReference>
<evidence type="ECO:0000313" key="6">
    <source>
        <dbReference type="Proteomes" id="UP001165122"/>
    </source>
</evidence>
<dbReference type="Pfam" id="PF00962">
    <property type="entry name" value="A_deaminase"/>
    <property type="match status" value="1"/>
</dbReference>
<dbReference type="PROSITE" id="PS50050">
    <property type="entry name" value="TNFR_NGFR_2"/>
    <property type="match status" value="1"/>
</dbReference>
<name>A0A9W7FPY0_9STRA</name>
<dbReference type="SMART" id="SM00181">
    <property type="entry name" value="EGF"/>
    <property type="match status" value="11"/>
</dbReference>
<feature type="domain" description="TNFR-Cys" evidence="4">
    <location>
        <begin position="1155"/>
        <end position="1195"/>
    </location>
</feature>
<feature type="transmembrane region" description="Helical" evidence="3">
    <location>
        <begin position="3262"/>
        <end position="3282"/>
    </location>
</feature>
<dbReference type="EMBL" id="BRXW01000265">
    <property type="protein sequence ID" value="GMI16762.1"/>
    <property type="molecule type" value="Genomic_DNA"/>
</dbReference>
<organism evidence="5 6">
    <name type="scientific">Triparma laevis f. longispina</name>
    <dbReference type="NCBI Taxonomy" id="1714387"/>
    <lineage>
        <taxon>Eukaryota</taxon>
        <taxon>Sar</taxon>
        <taxon>Stramenopiles</taxon>
        <taxon>Ochrophyta</taxon>
        <taxon>Bolidophyceae</taxon>
        <taxon>Parmales</taxon>
        <taxon>Triparmaceae</taxon>
        <taxon>Triparma</taxon>
    </lineage>
</organism>
<protein>
    <recommendedName>
        <fullName evidence="4">TNFR-Cys domain-containing protein</fullName>
    </recommendedName>
</protein>
<keyword evidence="3" id="KW-0472">Membrane</keyword>
<keyword evidence="3" id="KW-0812">Transmembrane</keyword>
<dbReference type="SMART" id="SM01411">
    <property type="entry name" value="Ephrin_rec_like"/>
    <property type="match status" value="38"/>
</dbReference>
<feature type="compositionally biased region" description="Basic and acidic residues" evidence="2">
    <location>
        <begin position="3874"/>
        <end position="3884"/>
    </location>
</feature>
<reference evidence="6" key="1">
    <citation type="journal article" date="2023" name="Commun. Biol.">
        <title>Genome analysis of Parmales, the sister group of diatoms, reveals the evolutionary specialization of diatoms from phago-mixotrophs to photoautotrophs.</title>
        <authorList>
            <person name="Ban H."/>
            <person name="Sato S."/>
            <person name="Yoshikawa S."/>
            <person name="Yamada K."/>
            <person name="Nakamura Y."/>
            <person name="Ichinomiya M."/>
            <person name="Sato N."/>
            <person name="Blanc-Mathieu R."/>
            <person name="Endo H."/>
            <person name="Kuwata A."/>
            <person name="Ogata H."/>
        </authorList>
    </citation>
    <scope>NUCLEOTIDE SEQUENCE [LARGE SCALE GENOMIC DNA]</scope>
    <source>
        <strain evidence="6">NIES 3700</strain>
    </source>
</reference>
<dbReference type="SMART" id="SM00208">
    <property type="entry name" value="TNFR"/>
    <property type="match status" value="9"/>
</dbReference>
<feature type="disulfide bond" evidence="1">
    <location>
        <begin position="1177"/>
        <end position="1195"/>
    </location>
</feature>
<dbReference type="Gene3D" id="2.10.50.10">
    <property type="entry name" value="Tumor Necrosis Factor Receptor, subunit A, domain 2"/>
    <property type="match status" value="11"/>
</dbReference>
<feature type="compositionally biased region" description="Polar residues" evidence="2">
    <location>
        <begin position="3140"/>
        <end position="3151"/>
    </location>
</feature>
<feature type="repeat" description="TNFR-Cys" evidence="1">
    <location>
        <begin position="1155"/>
        <end position="1195"/>
    </location>
</feature>
<dbReference type="PANTHER" id="PTHR46967:SF2">
    <property type="entry name" value="SUSHI, VON WILLEBRAND FACTOR TYPE A, EGF AND PENTRAXIN DOMAIN-CONTAINING PROTEIN 1-LIKE"/>
    <property type="match status" value="1"/>
</dbReference>
<evidence type="ECO:0000256" key="2">
    <source>
        <dbReference type="SAM" id="MobiDB-lite"/>
    </source>
</evidence>
<feature type="disulfide bond" evidence="1">
    <location>
        <begin position="1156"/>
        <end position="1171"/>
    </location>
</feature>
<feature type="transmembrane region" description="Helical" evidence="3">
    <location>
        <begin position="3499"/>
        <end position="3528"/>
    </location>
</feature>
<dbReference type="InterPro" id="IPR000742">
    <property type="entry name" value="EGF"/>
</dbReference>
<feature type="region of interest" description="Disordered" evidence="2">
    <location>
        <begin position="3925"/>
        <end position="3948"/>
    </location>
</feature>
<feature type="region of interest" description="Disordered" evidence="2">
    <location>
        <begin position="3120"/>
        <end position="3153"/>
    </location>
</feature>
<dbReference type="InterPro" id="IPR032466">
    <property type="entry name" value="Metal_Hydrolase"/>
</dbReference>
<feature type="transmembrane region" description="Helical" evidence="3">
    <location>
        <begin position="3465"/>
        <end position="3484"/>
    </location>
</feature>
<dbReference type="Gene3D" id="3.30.530.20">
    <property type="match status" value="1"/>
</dbReference>
<keyword evidence="6" id="KW-1185">Reference proteome</keyword>
<dbReference type="PANTHER" id="PTHR46967">
    <property type="entry name" value="INSULIN-LIKE GROWTH FACTOR BINDING PROTEIN,N-TERMINAL"/>
    <property type="match status" value="1"/>
</dbReference>
<dbReference type="GO" id="GO:0019239">
    <property type="term" value="F:deaminase activity"/>
    <property type="evidence" value="ECO:0007669"/>
    <property type="project" value="InterPro"/>
</dbReference>
<dbReference type="PROSITE" id="PS00652">
    <property type="entry name" value="TNFR_NGFR_1"/>
    <property type="match status" value="1"/>
</dbReference>
<dbReference type="InterPro" id="IPR023393">
    <property type="entry name" value="START-like_dom_sf"/>
</dbReference>
<dbReference type="InterPro" id="IPR001365">
    <property type="entry name" value="A_deaminase_dom"/>
</dbReference>
<feature type="compositionally biased region" description="Polar residues" evidence="2">
    <location>
        <begin position="3124"/>
        <end position="3133"/>
    </location>
</feature>